<evidence type="ECO:0000256" key="17">
    <source>
        <dbReference type="SAM" id="Phobius"/>
    </source>
</evidence>
<feature type="repeat" description="ANK" evidence="15">
    <location>
        <begin position="208"/>
        <end position="232"/>
    </location>
</feature>
<reference evidence="18" key="3">
    <citation type="submission" date="2019-09" db="EMBL/GenBank/DDBJ databases">
        <authorList>
            <person name="Gao Z."/>
        </authorList>
    </citation>
    <scope>NUCLEOTIDE SEQUENCE</scope>
    <source>
        <tissue evidence="18">Leaves</tissue>
    </source>
</reference>
<dbReference type="GO" id="GO:0000139">
    <property type="term" value="C:Golgi membrane"/>
    <property type="evidence" value="ECO:0007669"/>
    <property type="project" value="UniProtKB-SubCell"/>
</dbReference>
<proteinExistence type="inferred from homology"/>
<evidence type="ECO:0000256" key="7">
    <source>
        <dbReference type="ARBA" id="ARBA00022737"/>
    </source>
</evidence>
<evidence type="ECO:0000256" key="10">
    <source>
        <dbReference type="ARBA" id="ARBA00023043"/>
    </source>
</evidence>
<dbReference type="SMART" id="SM00248">
    <property type="entry name" value="ANK"/>
    <property type="match status" value="6"/>
</dbReference>
<dbReference type="FunFam" id="1.25.40.20:FF:000334">
    <property type="entry name" value="S-acyltransferase"/>
    <property type="match status" value="1"/>
</dbReference>
<dbReference type="PANTHER" id="PTHR24161:SF17">
    <property type="entry name" value="PALMITOYLTRANSFERASE"/>
    <property type="match status" value="1"/>
</dbReference>
<evidence type="ECO:0000313" key="19">
    <source>
        <dbReference type="EMBL" id="KAB1208953.1"/>
    </source>
</evidence>
<accession>A0A6A1VCP9</accession>
<dbReference type="EMBL" id="RXIC02000024">
    <property type="protein sequence ID" value="KAB1208953.1"/>
    <property type="molecule type" value="Genomic_DNA"/>
</dbReference>
<reference evidence="18" key="1">
    <citation type="submission" date="2018-07" db="EMBL/GenBank/DDBJ databases">
        <authorList>
            <person name="Gao Z.-S."/>
            <person name="Jia H.-M."/>
            <person name="Jia H.-J."/>
            <person name="Cai Q.-L."/>
            <person name="Wang Y."/>
            <person name="Zhao H.-B."/>
        </authorList>
    </citation>
    <scope>NUCLEOTIDE SEQUENCE</scope>
    <source>
        <tissue evidence="18">Leaves</tissue>
    </source>
</reference>
<evidence type="ECO:0000256" key="14">
    <source>
        <dbReference type="ARBA" id="ARBA00048048"/>
    </source>
</evidence>
<evidence type="ECO:0000313" key="18">
    <source>
        <dbReference type="EMBL" id="KAB1208940.1"/>
    </source>
</evidence>
<dbReference type="PROSITE" id="PS50088">
    <property type="entry name" value="ANK_REPEAT"/>
    <property type="match status" value="3"/>
</dbReference>
<evidence type="ECO:0000313" key="20">
    <source>
        <dbReference type="Proteomes" id="UP000516437"/>
    </source>
</evidence>
<sequence length="606" mass="66091">MSSEIEVVDEVQSHDHESALSLTENSSGGVEANGIGEESLRNDVYTAAAYGDLEKLQRLVECEGCSVSEPDGLGYYALQWAALNNRPAAAQYIIEVAHGGDVNATDHTGQTALHWSAVRGAIQVAELLLQEGSRVNAADMNGYQTTHVAAQYGQTAFLYHVVSKWNADPDVPDNDGRSPLHWAAYKGFADCIRLLLFLDAYRGRQDKEGCTPLHWAAIRGNLEACTVLVQAGKKEDLIVTDNTGLTPAQLASDKNHRQVAFFLGNARRLLDKRCDGNSRLGKISKLGLAPILWCLIFVLLVTYTHSVIMAPNLPKLTAGSSLFAWSGVFLATAGLVMLYRCSSKDPGYIRMNGHDPQNMKDEEPLLKIEINNPDLLAGNWSQLCATCKKNKWDFFMFLALEVLAMLITGAIALSRLLTDPLAPHSFGAWINHAGTQHVGSVSFLIVEFFLFFGVAVLTVVQASQISRNITTNEMANALRYSYLRGPGGRFRNPYDHGIKKNCSDFLINGYNEDVEYVEESAHSEGIGMVHMARNSNSQNGDARSHQTNGSDHVVINVNSKSTKTHHGHAHSSHCSHNNHGKAKTDSIPLGLGLGLGRNTARNVVSA</sequence>
<evidence type="ECO:0000256" key="11">
    <source>
        <dbReference type="ARBA" id="ARBA00023136"/>
    </source>
</evidence>
<dbReference type="SUPFAM" id="SSF48403">
    <property type="entry name" value="Ankyrin repeat"/>
    <property type="match status" value="1"/>
</dbReference>
<feature type="region of interest" description="Disordered" evidence="16">
    <location>
        <begin position="1"/>
        <end position="34"/>
    </location>
</feature>
<organism evidence="18 20">
    <name type="scientific">Morella rubra</name>
    <name type="common">Chinese bayberry</name>
    <dbReference type="NCBI Taxonomy" id="262757"/>
    <lineage>
        <taxon>Eukaryota</taxon>
        <taxon>Viridiplantae</taxon>
        <taxon>Streptophyta</taxon>
        <taxon>Embryophyta</taxon>
        <taxon>Tracheophyta</taxon>
        <taxon>Spermatophyta</taxon>
        <taxon>Magnoliopsida</taxon>
        <taxon>eudicotyledons</taxon>
        <taxon>Gunneridae</taxon>
        <taxon>Pentapetalae</taxon>
        <taxon>rosids</taxon>
        <taxon>fabids</taxon>
        <taxon>Fagales</taxon>
        <taxon>Myricaceae</taxon>
        <taxon>Morella</taxon>
    </lineage>
</organism>
<keyword evidence="10 15" id="KW-0040">ANK repeat</keyword>
<keyword evidence="9" id="KW-0333">Golgi apparatus</keyword>
<evidence type="ECO:0000256" key="8">
    <source>
        <dbReference type="ARBA" id="ARBA00022989"/>
    </source>
</evidence>
<dbReference type="InterPro" id="IPR002110">
    <property type="entry name" value="Ankyrin_rpt"/>
</dbReference>
<dbReference type="Gene3D" id="1.25.40.20">
    <property type="entry name" value="Ankyrin repeat-containing domain"/>
    <property type="match status" value="2"/>
</dbReference>
<dbReference type="InterPro" id="IPR036770">
    <property type="entry name" value="Ankyrin_rpt-contain_sf"/>
</dbReference>
<reference evidence="18 20" key="2">
    <citation type="journal article" date="2019" name="Plant Biotechnol. J.">
        <title>The red bayberry genome and genetic basis of sex determination.</title>
        <authorList>
            <person name="Jia H.M."/>
            <person name="Jia H.J."/>
            <person name="Cai Q.L."/>
            <person name="Wang Y."/>
            <person name="Zhao H.B."/>
            <person name="Yang W.F."/>
            <person name="Wang G.Y."/>
            <person name="Li Y.H."/>
            <person name="Zhan D.L."/>
            <person name="Shen Y.T."/>
            <person name="Niu Q.F."/>
            <person name="Chang L."/>
            <person name="Qiu J."/>
            <person name="Zhao L."/>
            <person name="Xie H.B."/>
            <person name="Fu W.Y."/>
            <person name="Jin J."/>
            <person name="Li X.W."/>
            <person name="Jiao Y."/>
            <person name="Zhou C.C."/>
            <person name="Tu T."/>
            <person name="Chai C.Y."/>
            <person name="Gao J.L."/>
            <person name="Fan L.J."/>
            <person name="van de Weg E."/>
            <person name="Wang J.Y."/>
            <person name="Gao Z.S."/>
        </authorList>
    </citation>
    <scope>NUCLEOTIDE SEQUENCE [LARGE SCALE GENOMIC DNA]</scope>
    <source>
        <tissue evidence="18">Leaves</tissue>
    </source>
</reference>
<feature type="compositionally biased region" description="Basic residues" evidence="16">
    <location>
        <begin position="562"/>
        <end position="581"/>
    </location>
</feature>
<evidence type="ECO:0000256" key="15">
    <source>
        <dbReference type="PROSITE-ProRule" id="PRU00023"/>
    </source>
</evidence>
<evidence type="ECO:0000256" key="12">
    <source>
        <dbReference type="ARBA" id="ARBA00023139"/>
    </source>
</evidence>
<feature type="transmembrane region" description="Helical" evidence="17">
    <location>
        <begin position="394"/>
        <end position="417"/>
    </location>
</feature>
<protein>
    <recommendedName>
        <fullName evidence="4">protein S-acyltransferase</fullName>
        <ecNumber evidence="4">2.3.1.225</ecNumber>
    </recommendedName>
</protein>
<name>A0A6A1VCP9_9ROSI</name>
<dbReference type="Pfam" id="PF12796">
    <property type="entry name" value="Ank_2"/>
    <property type="match status" value="2"/>
</dbReference>
<dbReference type="PANTHER" id="PTHR24161">
    <property type="entry name" value="ANK_REP_REGION DOMAIN-CONTAINING PROTEIN-RELATED"/>
    <property type="match status" value="1"/>
</dbReference>
<dbReference type="EC" id="2.3.1.225" evidence="4"/>
<dbReference type="FunFam" id="1.25.40.20:FF:000300">
    <property type="entry name" value="S-acyltransferase"/>
    <property type="match status" value="1"/>
</dbReference>
<keyword evidence="12" id="KW-0564">Palmitate</keyword>
<evidence type="ECO:0000256" key="3">
    <source>
        <dbReference type="ARBA" id="ARBA00008574"/>
    </source>
</evidence>
<keyword evidence="11 17" id="KW-0472">Membrane</keyword>
<keyword evidence="5 18" id="KW-0808">Transferase</keyword>
<evidence type="ECO:0000256" key="6">
    <source>
        <dbReference type="ARBA" id="ARBA00022692"/>
    </source>
</evidence>
<comment type="similarity">
    <text evidence="3">Belongs to the DHHC palmitoyltransferase family.</text>
</comment>
<keyword evidence="6 17" id="KW-0812">Transmembrane</keyword>
<comment type="subcellular location">
    <subcellularLocation>
        <location evidence="1">Endomembrane system</location>
        <topology evidence="1">Multi-pass membrane protein</topology>
    </subcellularLocation>
    <subcellularLocation>
        <location evidence="2">Golgi apparatus membrane</location>
    </subcellularLocation>
</comment>
<evidence type="ECO:0000256" key="9">
    <source>
        <dbReference type="ARBA" id="ARBA00023034"/>
    </source>
</evidence>
<evidence type="ECO:0000256" key="13">
    <source>
        <dbReference type="ARBA" id="ARBA00023288"/>
    </source>
</evidence>
<gene>
    <name evidence="19" type="ORF">CJ030_MR6G001688</name>
    <name evidence="18" type="ORF">CJ030_MR6G001701</name>
</gene>
<feature type="repeat" description="ANK" evidence="15">
    <location>
        <begin position="175"/>
        <end position="207"/>
    </location>
</feature>
<feature type="transmembrane region" description="Helical" evidence="17">
    <location>
        <begin position="286"/>
        <end position="310"/>
    </location>
</feature>
<dbReference type="EMBL" id="RXIC02000024">
    <property type="protein sequence ID" value="KAB1208940.1"/>
    <property type="molecule type" value="Genomic_DNA"/>
</dbReference>
<keyword evidence="18" id="KW-0012">Acyltransferase</keyword>
<feature type="repeat" description="ANK" evidence="15">
    <location>
        <begin position="108"/>
        <end position="140"/>
    </location>
</feature>
<evidence type="ECO:0000256" key="5">
    <source>
        <dbReference type="ARBA" id="ARBA00022679"/>
    </source>
</evidence>
<keyword evidence="13" id="KW-0449">Lipoprotein</keyword>
<evidence type="ECO:0000256" key="4">
    <source>
        <dbReference type="ARBA" id="ARBA00012210"/>
    </source>
</evidence>
<keyword evidence="20" id="KW-1185">Reference proteome</keyword>
<evidence type="ECO:0000256" key="1">
    <source>
        <dbReference type="ARBA" id="ARBA00004127"/>
    </source>
</evidence>
<dbReference type="AlphaFoldDB" id="A0A6A1VCP9"/>
<feature type="transmembrane region" description="Helical" evidence="17">
    <location>
        <begin position="437"/>
        <end position="460"/>
    </location>
</feature>
<dbReference type="PROSITE" id="PS50297">
    <property type="entry name" value="ANK_REP_REGION"/>
    <property type="match status" value="3"/>
</dbReference>
<comment type="catalytic activity">
    <reaction evidence="14">
        <text>L-cysteinyl-[protein] + hexadecanoyl-CoA = S-hexadecanoyl-L-cysteinyl-[protein] + CoA</text>
        <dbReference type="Rhea" id="RHEA:36683"/>
        <dbReference type="Rhea" id="RHEA-COMP:10131"/>
        <dbReference type="Rhea" id="RHEA-COMP:11032"/>
        <dbReference type="ChEBI" id="CHEBI:29950"/>
        <dbReference type="ChEBI" id="CHEBI:57287"/>
        <dbReference type="ChEBI" id="CHEBI:57379"/>
        <dbReference type="ChEBI" id="CHEBI:74151"/>
        <dbReference type="EC" id="2.3.1.225"/>
    </reaction>
</comment>
<dbReference type="Proteomes" id="UP000516437">
    <property type="component" value="Chromosome 6"/>
</dbReference>
<evidence type="ECO:0000256" key="2">
    <source>
        <dbReference type="ARBA" id="ARBA00004394"/>
    </source>
</evidence>
<keyword evidence="8 17" id="KW-1133">Transmembrane helix</keyword>
<feature type="region of interest" description="Disordered" evidence="16">
    <location>
        <begin position="561"/>
        <end position="585"/>
    </location>
</feature>
<feature type="transmembrane region" description="Helical" evidence="17">
    <location>
        <begin position="322"/>
        <end position="341"/>
    </location>
</feature>
<dbReference type="OrthoDB" id="331948at2759"/>
<keyword evidence="7" id="KW-0677">Repeat</keyword>
<comment type="caution">
    <text evidence="18">The sequence shown here is derived from an EMBL/GenBank/DDBJ whole genome shotgun (WGS) entry which is preliminary data.</text>
</comment>
<evidence type="ECO:0000256" key="16">
    <source>
        <dbReference type="SAM" id="MobiDB-lite"/>
    </source>
</evidence>
<dbReference type="GO" id="GO:0019706">
    <property type="term" value="F:protein-cysteine S-palmitoyltransferase activity"/>
    <property type="evidence" value="ECO:0007669"/>
    <property type="project" value="UniProtKB-EC"/>
</dbReference>